<protein>
    <submittedName>
        <fullName evidence="1">Late embryogenesis abundant protein</fullName>
    </submittedName>
</protein>
<evidence type="ECO:0000313" key="1">
    <source>
        <dbReference type="EMBL" id="KAJ4722842.1"/>
    </source>
</evidence>
<gene>
    <name evidence="1" type="ORF">OWV82_006280</name>
</gene>
<evidence type="ECO:0000313" key="2">
    <source>
        <dbReference type="Proteomes" id="UP001164539"/>
    </source>
</evidence>
<keyword evidence="2" id="KW-1185">Reference proteome</keyword>
<accession>A0ACC1YGC2</accession>
<name>A0ACC1YGC2_MELAZ</name>
<dbReference type="Proteomes" id="UP001164539">
    <property type="component" value="Chromosome 3"/>
</dbReference>
<organism evidence="1 2">
    <name type="scientific">Melia azedarach</name>
    <name type="common">Chinaberry tree</name>
    <dbReference type="NCBI Taxonomy" id="155640"/>
    <lineage>
        <taxon>Eukaryota</taxon>
        <taxon>Viridiplantae</taxon>
        <taxon>Streptophyta</taxon>
        <taxon>Embryophyta</taxon>
        <taxon>Tracheophyta</taxon>
        <taxon>Spermatophyta</taxon>
        <taxon>Magnoliopsida</taxon>
        <taxon>eudicotyledons</taxon>
        <taxon>Gunneridae</taxon>
        <taxon>Pentapetalae</taxon>
        <taxon>rosids</taxon>
        <taxon>malvids</taxon>
        <taxon>Sapindales</taxon>
        <taxon>Meliaceae</taxon>
        <taxon>Melia</taxon>
    </lineage>
</organism>
<proteinExistence type="predicted"/>
<comment type="caution">
    <text evidence="1">The sequence shown here is derived from an EMBL/GenBank/DDBJ whole genome shotgun (WGS) entry which is preliminary data.</text>
</comment>
<reference evidence="1 2" key="1">
    <citation type="journal article" date="2023" name="Science">
        <title>Complex scaffold remodeling in plant triterpene biosynthesis.</title>
        <authorList>
            <person name="De La Pena R."/>
            <person name="Hodgson H."/>
            <person name="Liu J.C."/>
            <person name="Stephenson M.J."/>
            <person name="Martin A.C."/>
            <person name="Owen C."/>
            <person name="Harkess A."/>
            <person name="Leebens-Mack J."/>
            <person name="Jimenez L.E."/>
            <person name="Osbourn A."/>
            <person name="Sattely E.S."/>
        </authorList>
    </citation>
    <scope>NUCLEOTIDE SEQUENCE [LARGE SCALE GENOMIC DNA]</scope>
    <source>
        <strain evidence="2">cv. JPN11</strain>
        <tissue evidence="1">Leaf</tissue>
    </source>
</reference>
<dbReference type="EMBL" id="CM051396">
    <property type="protein sequence ID" value="KAJ4722842.1"/>
    <property type="molecule type" value="Genomic_DNA"/>
</dbReference>
<sequence>MASMQEKTEEWIDSIRGAANSAEESTNNSAGQSANESAQQGMDQSADVIQQSGEKVTNMAQGAAEDAKNTLGMGQSNN</sequence>